<accession>A0A4Z2I7X2</accession>
<dbReference type="AlphaFoldDB" id="A0A4Z2I7X2"/>
<comment type="caution">
    <text evidence="3">The sequence shown here is derived from an EMBL/GenBank/DDBJ whole genome shotgun (WGS) entry which is preliminary data.</text>
</comment>
<name>A0A4Z2I7X2_9TELE</name>
<gene>
    <name evidence="3" type="primary">TCP11L1</name>
    <name evidence="3" type="ORF">EYF80_015770</name>
</gene>
<evidence type="ECO:0000313" key="3">
    <source>
        <dbReference type="EMBL" id="TNN73950.1"/>
    </source>
</evidence>
<dbReference type="Pfam" id="PF05794">
    <property type="entry name" value="Tcp11"/>
    <property type="match status" value="1"/>
</dbReference>
<dbReference type="GO" id="GO:0007165">
    <property type="term" value="P:signal transduction"/>
    <property type="evidence" value="ECO:0007669"/>
    <property type="project" value="TreeGrafter"/>
</dbReference>
<feature type="compositionally biased region" description="Basic and acidic residues" evidence="2">
    <location>
        <begin position="1"/>
        <end position="10"/>
    </location>
</feature>
<organism evidence="3 4">
    <name type="scientific">Liparis tanakae</name>
    <name type="common">Tanaka's snailfish</name>
    <dbReference type="NCBI Taxonomy" id="230148"/>
    <lineage>
        <taxon>Eukaryota</taxon>
        <taxon>Metazoa</taxon>
        <taxon>Chordata</taxon>
        <taxon>Craniata</taxon>
        <taxon>Vertebrata</taxon>
        <taxon>Euteleostomi</taxon>
        <taxon>Actinopterygii</taxon>
        <taxon>Neopterygii</taxon>
        <taxon>Teleostei</taxon>
        <taxon>Neoteleostei</taxon>
        <taxon>Acanthomorphata</taxon>
        <taxon>Eupercaria</taxon>
        <taxon>Perciformes</taxon>
        <taxon>Cottioidei</taxon>
        <taxon>Cottales</taxon>
        <taxon>Liparidae</taxon>
        <taxon>Liparis</taxon>
    </lineage>
</organism>
<proteinExistence type="inferred from homology"/>
<evidence type="ECO:0000256" key="1">
    <source>
        <dbReference type="ARBA" id="ARBA00010954"/>
    </source>
</evidence>
<sequence>MSKEVDRLEGVGDEESKEEGKERRPDGPEATTLSPRRGDAPQASPPRLVSVEELMETAKGVTNMALAHEIMVNQDFQVKPAVLPEGSLERQVKEIMHKAFWDCLEDQLMEEPQTYGHAIKLLAEIRESPSVSPPFLQTLLSFLLPGHGRLRSRIEEVLDLPLIQQQAENGALDIGALSQFIVGMMGSLCAPARDGDIGKLKEIPDMVPLLKAIFSVLDLMKVDMANFALTSIRPHLMQQSVEYERSKFQGFLEKHPNALDYTEKWLEDAVRRLREDASCGAAAADPPSLLAVDVHDCAYLRLLSWDHASDPFPETVLMDQARFQEMHWEEEQLVVLSSVLLIVYTTTGEAISGLPGLMETLKGVVNAMLADMHAPSFSLQEALATIGEKLCVELRGLAPVAREVKELAVRFSRLVNFNKLVFSPFYQKILQKLLTAGESPSAGTSNKLRNEQQQLAATSVGGGQTRRTLTCKSLETRIPGAEQTREQRSANPETAVDTMGHGGPS</sequence>
<dbReference type="EMBL" id="SRLO01000119">
    <property type="protein sequence ID" value="TNN73950.1"/>
    <property type="molecule type" value="Genomic_DNA"/>
</dbReference>
<protein>
    <submittedName>
        <fullName evidence="3">T-complex protein 11-like protein 1</fullName>
    </submittedName>
</protein>
<evidence type="ECO:0000256" key="2">
    <source>
        <dbReference type="SAM" id="MobiDB-lite"/>
    </source>
</evidence>
<feature type="region of interest" description="Disordered" evidence="2">
    <location>
        <begin position="1"/>
        <end position="46"/>
    </location>
</feature>
<dbReference type="InterPro" id="IPR008862">
    <property type="entry name" value="Tcp11"/>
</dbReference>
<evidence type="ECO:0000313" key="4">
    <source>
        <dbReference type="Proteomes" id="UP000314294"/>
    </source>
</evidence>
<reference evidence="3 4" key="1">
    <citation type="submission" date="2019-03" db="EMBL/GenBank/DDBJ databases">
        <title>First draft genome of Liparis tanakae, snailfish: a comprehensive survey of snailfish specific genes.</title>
        <authorList>
            <person name="Kim W."/>
            <person name="Song I."/>
            <person name="Jeong J.-H."/>
            <person name="Kim D."/>
            <person name="Kim S."/>
            <person name="Ryu S."/>
            <person name="Song J.Y."/>
            <person name="Lee S.K."/>
        </authorList>
    </citation>
    <scope>NUCLEOTIDE SEQUENCE [LARGE SCALE GENOMIC DNA]</scope>
    <source>
        <tissue evidence="3">Muscle</tissue>
    </source>
</reference>
<comment type="similarity">
    <text evidence="1">Belongs to the TCP11 family.</text>
</comment>
<dbReference type="Proteomes" id="UP000314294">
    <property type="component" value="Unassembled WGS sequence"/>
</dbReference>
<dbReference type="PANTHER" id="PTHR12832">
    <property type="entry name" value="TESTIS-SPECIFIC PROTEIN PBS13 T-COMPLEX 11"/>
    <property type="match status" value="1"/>
</dbReference>
<feature type="region of interest" description="Disordered" evidence="2">
    <location>
        <begin position="456"/>
        <end position="505"/>
    </location>
</feature>
<feature type="compositionally biased region" description="Basic and acidic residues" evidence="2">
    <location>
        <begin position="18"/>
        <end position="27"/>
    </location>
</feature>
<dbReference type="OrthoDB" id="276323at2759"/>
<dbReference type="PANTHER" id="PTHR12832:SF15">
    <property type="entry name" value="T-COMPLEX PROTEIN 11-LIKE PROTEIN 1"/>
    <property type="match status" value="1"/>
</dbReference>
<keyword evidence="4" id="KW-1185">Reference proteome</keyword>